<dbReference type="EMBL" id="GBXM01069705">
    <property type="protein sequence ID" value="JAH38872.1"/>
    <property type="molecule type" value="Transcribed_RNA"/>
</dbReference>
<proteinExistence type="predicted"/>
<organism evidence="1">
    <name type="scientific">Anguilla anguilla</name>
    <name type="common">European freshwater eel</name>
    <name type="synonym">Muraena anguilla</name>
    <dbReference type="NCBI Taxonomy" id="7936"/>
    <lineage>
        <taxon>Eukaryota</taxon>
        <taxon>Metazoa</taxon>
        <taxon>Chordata</taxon>
        <taxon>Craniata</taxon>
        <taxon>Vertebrata</taxon>
        <taxon>Euteleostomi</taxon>
        <taxon>Actinopterygii</taxon>
        <taxon>Neopterygii</taxon>
        <taxon>Teleostei</taxon>
        <taxon>Anguilliformes</taxon>
        <taxon>Anguillidae</taxon>
        <taxon>Anguilla</taxon>
    </lineage>
</organism>
<reference evidence="1" key="2">
    <citation type="journal article" date="2015" name="Fish Shellfish Immunol.">
        <title>Early steps in the European eel (Anguilla anguilla)-Vibrio vulnificus interaction in the gills: Role of the RtxA13 toxin.</title>
        <authorList>
            <person name="Callol A."/>
            <person name="Pajuelo D."/>
            <person name="Ebbesson L."/>
            <person name="Teles M."/>
            <person name="MacKenzie S."/>
            <person name="Amaro C."/>
        </authorList>
    </citation>
    <scope>NUCLEOTIDE SEQUENCE</scope>
</reference>
<evidence type="ECO:0000313" key="1">
    <source>
        <dbReference type="EMBL" id="JAH38872.1"/>
    </source>
</evidence>
<protein>
    <submittedName>
        <fullName evidence="1">Uncharacterized protein</fullName>
    </submittedName>
</protein>
<reference evidence="1" key="1">
    <citation type="submission" date="2014-11" db="EMBL/GenBank/DDBJ databases">
        <authorList>
            <person name="Amaro Gonzalez C."/>
        </authorList>
    </citation>
    <scope>NUCLEOTIDE SEQUENCE</scope>
</reference>
<accession>A0A0E9SCB0</accession>
<name>A0A0E9SCB0_ANGAN</name>
<sequence length="14" mass="1583">MVYEEGPPSVKLFS</sequence>